<feature type="binding site" evidence="2">
    <location>
        <begin position="10"/>
        <end position="17"/>
    </location>
    <ligand>
        <name>substrate</name>
    </ligand>
</feature>
<dbReference type="EMBL" id="SBKU01000005">
    <property type="protein sequence ID" value="RYQ68920.1"/>
    <property type="molecule type" value="Genomic_DNA"/>
</dbReference>
<dbReference type="AlphaFoldDB" id="A0A2N3QT06"/>
<accession>A0A2N3QT06</accession>
<dbReference type="GO" id="GO:0005737">
    <property type="term" value="C:cytoplasm"/>
    <property type="evidence" value="ECO:0007669"/>
    <property type="project" value="TreeGrafter"/>
</dbReference>
<dbReference type="Gene3D" id="3.40.50.1240">
    <property type="entry name" value="Phosphoglycerate mutase-like"/>
    <property type="match status" value="1"/>
</dbReference>
<evidence type="ECO:0000313" key="10">
    <source>
        <dbReference type="Proteomes" id="UP000291920"/>
    </source>
</evidence>
<evidence type="ECO:0000256" key="3">
    <source>
        <dbReference type="SAM" id="MobiDB-lite"/>
    </source>
</evidence>
<organism evidence="4 9">
    <name type="scientific">Bifidobacterium pseudolongum subsp. globosum</name>
    <dbReference type="NCBI Taxonomy" id="1690"/>
    <lineage>
        <taxon>Bacteria</taxon>
        <taxon>Bacillati</taxon>
        <taxon>Actinomycetota</taxon>
        <taxon>Actinomycetes</taxon>
        <taxon>Bifidobacteriales</taxon>
        <taxon>Bifidobacteriaceae</taxon>
        <taxon>Bifidobacterium</taxon>
    </lineage>
</organism>
<evidence type="ECO:0000313" key="5">
    <source>
        <dbReference type="EMBL" id="RYQ31065.1"/>
    </source>
</evidence>
<dbReference type="SMART" id="SM00855">
    <property type="entry name" value="PGAM"/>
    <property type="match status" value="1"/>
</dbReference>
<dbReference type="GO" id="GO:0016791">
    <property type="term" value="F:phosphatase activity"/>
    <property type="evidence" value="ECO:0007669"/>
    <property type="project" value="TreeGrafter"/>
</dbReference>
<evidence type="ECO:0000313" key="11">
    <source>
        <dbReference type="Proteomes" id="UP000292655"/>
    </source>
</evidence>
<evidence type="ECO:0000256" key="1">
    <source>
        <dbReference type="PIRSR" id="PIRSR613078-1"/>
    </source>
</evidence>
<dbReference type="Proteomes" id="UP000291920">
    <property type="component" value="Unassembled WGS sequence"/>
</dbReference>
<evidence type="ECO:0000313" key="6">
    <source>
        <dbReference type="EMBL" id="RYQ38360.1"/>
    </source>
</evidence>
<dbReference type="InterPro" id="IPR050275">
    <property type="entry name" value="PGM_Phosphatase"/>
</dbReference>
<dbReference type="CDD" id="cd07067">
    <property type="entry name" value="HP_PGM_like"/>
    <property type="match status" value="1"/>
</dbReference>
<proteinExistence type="predicted"/>
<dbReference type="Proteomes" id="UP000293268">
    <property type="component" value="Unassembled WGS sequence"/>
</dbReference>
<evidence type="ECO:0000313" key="7">
    <source>
        <dbReference type="EMBL" id="RYQ39859.1"/>
    </source>
</evidence>
<dbReference type="RefSeq" id="WP_022857648.1">
    <property type="nucleotide sequence ID" value="NZ_PCHA01000018.1"/>
</dbReference>
<dbReference type="Proteomes" id="UP000292655">
    <property type="component" value="Unassembled WGS sequence"/>
</dbReference>
<dbReference type="PANTHER" id="PTHR48100">
    <property type="entry name" value="BROAD-SPECIFICITY PHOSPHATASE YOR283W-RELATED"/>
    <property type="match status" value="1"/>
</dbReference>
<evidence type="ECO:0000313" key="13">
    <source>
        <dbReference type="Proteomes" id="UP000293268"/>
    </source>
</evidence>
<feature type="active site" description="Proton donor/acceptor" evidence="1">
    <location>
        <position position="91"/>
    </location>
</feature>
<evidence type="ECO:0000313" key="4">
    <source>
        <dbReference type="EMBL" id="PKU95147.1"/>
    </source>
</evidence>
<dbReference type="SUPFAM" id="SSF53254">
    <property type="entry name" value="Phosphoglycerate mutase-like"/>
    <property type="match status" value="1"/>
</dbReference>
<dbReference type="EMBL" id="RYUT01000002">
    <property type="protein sequence ID" value="RYQ31065.1"/>
    <property type="molecule type" value="Genomic_DNA"/>
</dbReference>
<feature type="binding site" evidence="2">
    <location>
        <position position="67"/>
    </location>
    <ligand>
        <name>substrate</name>
    </ligand>
</feature>
<evidence type="ECO:0000256" key="2">
    <source>
        <dbReference type="PIRSR" id="PIRSR613078-2"/>
    </source>
</evidence>
<dbReference type="InterPro" id="IPR013078">
    <property type="entry name" value="His_Pase_superF_clade-1"/>
</dbReference>
<reference evidence="10 11" key="2">
    <citation type="submission" date="2018-12" db="EMBL/GenBank/DDBJ databases">
        <title>Unveiling genomic diversity among members of the Bifidobacterium pseudolongum species, a widely distributed gut commensal of the animal kingdom.</title>
        <authorList>
            <person name="Lugli G.A."/>
            <person name="Duranti S."/>
            <person name="Albert K."/>
            <person name="Mancabelli L."/>
            <person name="Napoli S."/>
            <person name="Viappiani A."/>
            <person name="Anzalone R."/>
            <person name="Longhi G."/>
            <person name="Milani C."/>
            <person name="Turroni F."/>
            <person name="Alessandri G."/>
            <person name="Sela D.A."/>
            <person name="Van Sinderen D."/>
            <person name="Ventura M."/>
        </authorList>
    </citation>
    <scope>NUCLEOTIDE SEQUENCE [LARGE SCALE GENOMIC DNA]</scope>
    <source>
        <strain evidence="7 12">2001B</strain>
        <strain evidence="6 11">2002B</strain>
        <strain evidence="5 10">2017B</strain>
        <strain evidence="8 13">2072B</strain>
    </source>
</reference>
<dbReference type="PANTHER" id="PTHR48100:SF62">
    <property type="entry name" value="GLUCOSYL-3-PHOSPHOGLYCERATE PHOSPHATASE"/>
    <property type="match status" value="1"/>
</dbReference>
<dbReference type="InterPro" id="IPR029033">
    <property type="entry name" value="His_PPase_superfam"/>
</dbReference>
<dbReference type="Proteomes" id="UP000233722">
    <property type="component" value="Unassembled WGS sequence"/>
</dbReference>
<feature type="region of interest" description="Disordered" evidence="3">
    <location>
        <begin position="219"/>
        <end position="241"/>
    </location>
</feature>
<feature type="active site" description="Tele-phosphohistidine intermediate" evidence="1">
    <location>
        <position position="11"/>
    </location>
</feature>
<evidence type="ECO:0000313" key="12">
    <source>
        <dbReference type="Proteomes" id="UP000293208"/>
    </source>
</evidence>
<dbReference type="EMBL" id="PCHA01000018">
    <property type="protein sequence ID" value="PKU95147.1"/>
    <property type="molecule type" value="Genomic_DNA"/>
</dbReference>
<protein>
    <submittedName>
        <fullName evidence="4">Phosphoglycerate mutase</fullName>
    </submittedName>
</protein>
<gene>
    <name evidence="4" type="ORF">CQR45_0789</name>
    <name evidence="7" type="ORF">PG2001B_0822</name>
    <name evidence="6" type="ORF">PG2002B_0807</name>
    <name evidence="5" type="ORF">PG2017B_0875</name>
    <name evidence="8" type="ORF">PG2072B_0714</name>
</gene>
<evidence type="ECO:0000313" key="9">
    <source>
        <dbReference type="Proteomes" id="UP000233722"/>
    </source>
</evidence>
<sequence>MQVRSITLVRHGRTAYNKAGRIQGWVDIPLDATGQWQVEQTGRALRDLYVTSEPAARQLVVASDLTRAQQSAHAFADPLGLDVHVDGRLRERHFGDWEGMSMDELRAAFPDDFDLWMRGLGGEMRHRAESHAHVGARGWDALRDWSHRAGSDTDLFVFSHGALIENTIQEMYGIGERFPDFVSITSMRNAHWARLVDARIDEDDRWILVDYNHGPALADTPAWDDPGEAPGPGRVNRGDAQ</sequence>
<dbReference type="EMBL" id="RYUY01000002">
    <property type="protein sequence ID" value="RYQ39859.1"/>
    <property type="molecule type" value="Genomic_DNA"/>
</dbReference>
<dbReference type="Pfam" id="PF00300">
    <property type="entry name" value="His_Phos_1"/>
    <property type="match status" value="1"/>
</dbReference>
<reference evidence="4 9" key="1">
    <citation type="submission" date="2017-10" db="EMBL/GenBank/DDBJ databases">
        <title>Bifidobacterium genomics.</title>
        <authorList>
            <person name="Lugli G.A."/>
            <person name="Milani C."/>
            <person name="Mancabelli L."/>
        </authorList>
    </citation>
    <scope>NUCLEOTIDE SEQUENCE [LARGE SCALE GENOMIC DNA]</scope>
    <source>
        <strain evidence="4 9">1747B</strain>
    </source>
</reference>
<dbReference type="EMBL" id="RYUX01000009">
    <property type="protein sequence ID" value="RYQ38360.1"/>
    <property type="molecule type" value="Genomic_DNA"/>
</dbReference>
<evidence type="ECO:0000313" key="8">
    <source>
        <dbReference type="EMBL" id="RYQ68920.1"/>
    </source>
</evidence>
<name>A0A2N3QT06_9BIFI</name>
<dbReference type="Proteomes" id="UP000293208">
    <property type="component" value="Unassembled WGS sequence"/>
</dbReference>
<comment type="caution">
    <text evidence="4">The sequence shown here is derived from an EMBL/GenBank/DDBJ whole genome shotgun (WGS) entry which is preliminary data.</text>
</comment>